<dbReference type="AlphaFoldDB" id="A0A2M8LBK2"/>
<dbReference type="GO" id="GO:0005737">
    <property type="term" value="C:cytoplasm"/>
    <property type="evidence" value="ECO:0007669"/>
    <property type="project" value="UniProtKB-SubCell"/>
</dbReference>
<dbReference type="InterPro" id="IPR004101">
    <property type="entry name" value="Mur_ligase_C"/>
</dbReference>
<dbReference type="GO" id="GO:0009252">
    <property type="term" value="P:peptidoglycan biosynthetic process"/>
    <property type="evidence" value="ECO:0007669"/>
    <property type="project" value="UniProtKB-UniRule"/>
</dbReference>
<keyword evidence="8 14" id="KW-0067">ATP-binding</keyword>
<dbReference type="InterPro" id="IPR036615">
    <property type="entry name" value="Mur_ligase_C_dom_sf"/>
</dbReference>
<dbReference type="Pfam" id="PF01225">
    <property type="entry name" value="Mur_ligase"/>
    <property type="match status" value="1"/>
</dbReference>
<feature type="binding site" evidence="14">
    <location>
        <begin position="117"/>
        <end position="123"/>
    </location>
    <ligand>
        <name>ATP</name>
        <dbReference type="ChEBI" id="CHEBI:30616"/>
    </ligand>
</feature>
<evidence type="ECO:0000256" key="6">
    <source>
        <dbReference type="ARBA" id="ARBA00022618"/>
    </source>
</evidence>
<dbReference type="GO" id="GO:0051301">
    <property type="term" value="P:cell division"/>
    <property type="evidence" value="ECO:0007669"/>
    <property type="project" value="UniProtKB-KW"/>
</dbReference>
<dbReference type="Pfam" id="PF02875">
    <property type="entry name" value="Mur_ligase_C"/>
    <property type="match status" value="1"/>
</dbReference>
<keyword evidence="11 14" id="KW-0131">Cell cycle</keyword>
<dbReference type="InterPro" id="IPR000713">
    <property type="entry name" value="Mur_ligase_N"/>
</dbReference>
<dbReference type="PANTHER" id="PTHR43445">
    <property type="entry name" value="UDP-N-ACETYLMURAMATE--L-ALANINE LIGASE-RELATED"/>
    <property type="match status" value="1"/>
</dbReference>
<dbReference type="Gene3D" id="3.40.50.720">
    <property type="entry name" value="NAD(P)-binding Rossmann-like Domain"/>
    <property type="match status" value="1"/>
</dbReference>
<evidence type="ECO:0000256" key="11">
    <source>
        <dbReference type="ARBA" id="ARBA00023306"/>
    </source>
</evidence>
<organism evidence="18 19">
    <name type="scientific">Candidatus Terrybacteria bacterium CG10_big_fil_rev_8_21_14_0_10_41_10</name>
    <dbReference type="NCBI Taxonomy" id="1975026"/>
    <lineage>
        <taxon>Bacteria</taxon>
        <taxon>Candidatus Terryibacteriota</taxon>
    </lineage>
</organism>
<keyword evidence="12 14" id="KW-0961">Cell wall biogenesis/degradation</keyword>
<comment type="caution">
    <text evidence="18">The sequence shown here is derived from an EMBL/GenBank/DDBJ whole genome shotgun (WGS) entry which is preliminary data.</text>
</comment>
<feature type="domain" description="Mur ligase N-terminal catalytic" evidence="15">
    <location>
        <begin position="12"/>
        <end position="111"/>
    </location>
</feature>
<evidence type="ECO:0000256" key="14">
    <source>
        <dbReference type="HAMAP-Rule" id="MF_00046"/>
    </source>
</evidence>
<evidence type="ECO:0000256" key="3">
    <source>
        <dbReference type="ARBA" id="ARBA00012211"/>
    </source>
</evidence>
<dbReference type="GO" id="GO:0071555">
    <property type="term" value="P:cell wall organization"/>
    <property type="evidence" value="ECO:0007669"/>
    <property type="project" value="UniProtKB-KW"/>
</dbReference>
<dbReference type="SUPFAM" id="SSF51984">
    <property type="entry name" value="MurCD N-terminal domain"/>
    <property type="match status" value="1"/>
</dbReference>
<dbReference type="UniPathway" id="UPA00219"/>
<evidence type="ECO:0000256" key="8">
    <source>
        <dbReference type="ARBA" id="ARBA00022840"/>
    </source>
</evidence>
<feature type="domain" description="Mur ligase central" evidence="17">
    <location>
        <begin position="115"/>
        <end position="247"/>
    </location>
</feature>
<keyword evidence="4 14" id="KW-0963">Cytoplasm</keyword>
<evidence type="ECO:0000256" key="13">
    <source>
        <dbReference type="ARBA" id="ARBA00047833"/>
    </source>
</evidence>
<dbReference type="EC" id="6.3.2.8" evidence="3 14"/>
<evidence type="ECO:0000259" key="17">
    <source>
        <dbReference type="Pfam" id="PF08245"/>
    </source>
</evidence>
<dbReference type="InterPro" id="IPR036565">
    <property type="entry name" value="Mur-like_cat_sf"/>
</dbReference>
<comment type="subcellular location">
    <subcellularLocation>
        <location evidence="1 14">Cytoplasm</location>
    </subcellularLocation>
</comment>
<protein>
    <recommendedName>
        <fullName evidence="3 14">UDP-N-acetylmuramate--L-alanine ligase</fullName>
        <ecNumber evidence="3 14">6.3.2.8</ecNumber>
    </recommendedName>
    <alternativeName>
        <fullName evidence="14">UDP-N-acetylmuramoyl-L-alanine synthetase</fullName>
    </alternativeName>
</protein>
<dbReference type="EMBL" id="PFER01000004">
    <property type="protein sequence ID" value="PJE73971.1"/>
    <property type="molecule type" value="Genomic_DNA"/>
</dbReference>
<evidence type="ECO:0000256" key="7">
    <source>
        <dbReference type="ARBA" id="ARBA00022741"/>
    </source>
</evidence>
<evidence type="ECO:0000313" key="18">
    <source>
        <dbReference type="EMBL" id="PJE73971.1"/>
    </source>
</evidence>
<dbReference type="Gene3D" id="3.40.1190.10">
    <property type="entry name" value="Mur-like, catalytic domain"/>
    <property type="match status" value="1"/>
</dbReference>
<dbReference type="InterPro" id="IPR013221">
    <property type="entry name" value="Mur_ligase_cen"/>
</dbReference>
<evidence type="ECO:0000259" key="15">
    <source>
        <dbReference type="Pfam" id="PF01225"/>
    </source>
</evidence>
<dbReference type="HAMAP" id="MF_00046">
    <property type="entry name" value="MurC"/>
    <property type="match status" value="1"/>
</dbReference>
<dbReference type="GO" id="GO:0008763">
    <property type="term" value="F:UDP-N-acetylmuramate-L-alanine ligase activity"/>
    <property type="evidence" value="ECO:0007669"/>
    <property type="project" value="UniProtKB-UniRule"/>
</dbReference>
<evidence type="ECO:0000313" key="19">
    <source>
        <dbReference type="Proteomes" id="UP000230959"/>
    </source>
</evidence>
<evidence type="ECO:0000256" key="1">
    <source>
        <dbReference type="ARBA" id="ARBA00004496"/>
    </source>
</evidence>
<name>A0A2M8LBK2_9BACT</name>
<feature type="domain" description="Mur ligase C-terminal" evidence="16">
    <location>
        <begin position="291"/>
        <end position="423"/>
    </location>
</feature>
<evidence type="ECO:0000256" key="12">
    <source>
        <dbReference type="ARBA" id="ARBA00023316"/>
    </source>
</evidence>
<dbReference type="PANTHER" id="PTHR43445:SF3">
    <property type="entry name" value="UDP-N-ACETYLMURAMATE--L-ALANINE LIGASE"/>
    <property type="match status" value="1"/>
</dbReference>
<evidence type="ECO:0000256" key="2">
    <source>
        <dbReference type="ARBA" id="ARBA00004752"/>
    </source>
</evidence>
<comment type="function">
    <text evidence="14">Cell wall formation.</text>
</comment>
<dbReference type="GO" id="GO:0008360">
    <property type="term" value="P:regulation of cell shape"/>
    <property type="evidence" value="ECO:0007669"/>
    <property type="project" value="UniProtKB-KW"/>
</dbReference>
<comment type="catalytic activity">
    <reaction evidence="13 14">
        <text>UDP-N-acetyl-alpha-D-muramate + L-alanine + ATP = UDP-N-acetyl-alpha-D-muramoyl-L-alanine + ADP + phosphate + H(+)</text>
        <dbReference type="Rhea" id="RHEA:23372"/>
        <dbReference type="ChEBI" id="CHEBI:15378"/>
        <dbReference type="ChEBI" id="CHEBI:30616"/>
        <dbReference type="ChEBI" id="CHEBI:43474"/>
        <dbReference type="ChEBI" id="CHEBI:57972"/>
        <dbReference type="ChEBI" id="CHEBI:70757"/>
        <dbReference type="ChEBI" id="CHEBI:83898"/>
        <dbReference type="ChEBI" id="CHEBI:456216"/>
        <dbReference type="EC" id="6.3.2.8"/>
    </reaction>
</comment>
<keyword evidence="6 14" id="KW-0132">Cell division</keyword>
<dbReference type="SUPFAM" id="SSF53244">
    <property type="entry name" value="MurD-like peptide ligases, peptide-binding domain"/>
    <property type="match status" value="1"/>
</dbReference>
<accession>A0A2M8LBK2</accession>
<dbReference type="Gene3D" id="3.90.190.20">
    <property type="entry name" value="Mur ligase, C-terminal domain"/>
    <property type="match status" value="1"/>
</dbReference>
<keyword evidence="7 14" id="KW-0547">Nucleotide-binding</keyword>
<evidence type="ECO:0000256" key="9">
    <source>
        <dbReference type="ARBA" id="ARBA00022960"/>
    </source>
</evidence>
<comment type="similarity">
    <text evidence="14">Belongs to the MurCDEF family.</text>
</comment>
<comment type="pathway">
    <text evidence="2 14">Cell wall biogenesis; peptidoglycan biosynthesis.</text>
</comment>
<dbReference type="InterPro" id="IPR005758">
    <property type="entry name" value="UDP-N-AcMur_Ala_ligase_MurC"/>
</dbReference>
<dbReference type="GO" id="GO:0005524">
    <property type="term" value="F:ATP binding"/>
    <property type="evidence" value="ECO:0007669"/>
    <property type="project" value="UniProtKB-UniRule"/>
</dbReference>
<keyword evidence="10 14" id="KW-0573">Peptidoglycan synthesis</keyword>
<evidence type="ECO:0000256" key="4">
    <source>
        <dbReference type="ARBA" id="ARBA00022490"/>
    </source>
</evidence>
<dbReference type="SUPFAM" id="SSF53623">
    <property type="entry name" value="MurD-like peptide ligases, catalytic domain"/>
    <property type="match status" value="1"/>
</dbReference>
<sequence length="434" mass="47717">MMNIDLSKIKKTHFIGIGGIGMSAVAKMMLTEGKEVAGSDLAASPITQELEKMGVKISYHHDSANLPDDADLVIYSPAIKEDNPEFEKAKKLNITMLSYPQTLGLISEGKYTIAISGSHGKTTTTAMLGQILMDASLDPTIIVGSLMNGNHSNFMAGKGKYFVVEACEYKKSFLSITHPNIIVITNIDADHLDYYGTLENVKKAFGEFAAKLGENDYLVCDSENENLKDIVTNTKAKIINYAKTSEDGLRLVVPGNHNVKNAKAALAVAATLGIDKKSSLDSLNNFKGTWRRFEHKGKMNAGALVCDDYAHHPTEIKVTLATAKEFFASRRVNGGKIICIFQPHLYSRTKMLFKEFTESFIDADEVIFADIYAAREDCDGSINSEMLAGEIENAKYMESFEAIEKYIEENAREHDVIITMGAGDVYKIGENLLS</sequence>
<keyword evidence="5 14" id="KW-0436">Ligase</keyword>
<evidence type="ECO:0000259" key="16">
    <source>
        <dbReference type="Pfam" id="PF02875"/>
    </source>
</evidence>
<dbReference type="Proteomes" id="UP000230959">
    <property type="component" value="Unassembled WGS sequence"/>
</dbReference>
<keyword evidence="9 14" id="KW-0133">Cell shape</keyword>
<dbReference type="InterPro" id="IPR050061">
    <property type="entry name" value="MurCDEF_pg_biosynth"/>
</dbReference>
<evidence type="ECO:0000256" key="5">
    <source>
        <dbReference type="ARBA" id="ARBA00022598"/>
    </source>
</evidence>
<evidence type="ECO:0000256" key="10">
    <source>
        <dbReference type="ARBA" id="ARBA00022984"/>
    </source>
</evidence>
<gene>
    <name evidence="14" type="primary">murC</name>
    <name evidence="18" type="ORF">COV02_00235</name>
</gene>
<reference evidence="19" key="1">
    <citation type="submission" date="2017-09" db="EMBL/GenBank/DDBJ databases">
        <title>Depth-based differentiation of microbial function through sediment-hosted aquifers and enrichment of novel symbionts in the deep terrestrial subsurface.</title>
        <authorList>
            <person name="Probst A.J."/>
            <person name="Ladd B."/>
            <person name="Jarett J.K."/>
            <person name="Geller-Mcgrath D.E."/>
            <person name="Sieber C.M.K."/>
            <person name="Emerson J.B."/>
            <person name="Anantharaman K."/>
            <person name="Thomas B.C."/>
            <person name="Malmstrom R."/>
            <person name="Stieglmeier M."/>
            <person name="Klingl A."/>
            <person name="Woyke T."/>
            <person name="Ryan C.M."/>
            <person name="Banfield J.F."/>
        </authorList>
    </citation>
    <scope>NUCLEOTIDE SEQUENCE [LARGE SCALE GENOMIC DNA]</scope>
</reference>
<proteinExistence type="inferred from homology"/>
<dbReference type="Pfam" id="PF08245">
    <property type="entry name" value="Mur_ligase_M"/>
    <property type="match status" value="1"/>
</dbReference>